<dbReference type="AlphaFoldDB" id="A0A9N9GSX2"/>
<keyword evidence="2" id="KW-1185">Reference proteome</keyword>
<name>A0A9N9GSX2_9GLOM</name>
<gene>
    <name evidence="1" type="ORF">POCULU_LOCUS8723</name>
</gene>
<dbReference type="OrthoDB" id="5592268at2759"/>
<dbReference type="Proteomes" id="UP000789572">
    <property type="component" value="Unassembled WGS sequence"/>
</dbReference>
<proteinExistence type="predicted"/>
<reference evidence="1" key="1">
    <citation type="submission" date="2021-06" db="EMBL/GenBank/DDBJ databases">
        <authorList>
            <person name="Kallberg Y."/>
            <person name="Tangrot J."/>
            <person name="Rosling A."/>
        </authorList>
    </citation>
    <scope>NUCLEOTIDE SEQUENCE</scope>
    <source>
        <strain evidence="1">IA702</strain>
    </source>
</reference>
<protein>
    <submittedName>
        <fullName evidence="1">5942_t:CDS:1</fullName>
    </submittedName>
</protein>
<evidence type="ECO:0000313" key="2">
    <source>
        <dbReference type="Proteomes" id="UP000789572"/>
    </source>
</evidence>
<evidence type="ECO:0000313" key="1">
    <source>
        <dbReference type="EMBL" id="CAG8627493.1"/>
    </source>
</evidence>
<dbReference type="EMBL" id="CAJVPJ010002703">
    <property type="protein sequence ID" value="CAG8627493.1"/>
    <property type="molecule type" value="Genomic_DNA"/>
</dbReference>
<organism evidence="1 2">
    <name type="scientific">Paraglomus occultum</name>
    <dbReference type="NCBI Taxonomy" id="144539"/>
    <lineage>
        <taxon>Eukaryota</taxon>
        <taxon>Fungi</taxon>
        <taxon>Fungi incertae sedis</taxon>
        <taxon>Mucoromycota</taxon>
        <taxon>Glomeromycotina</taxon>
        <taxon>Glomeromycetes</taxon>
        <taxon>Paraglomerales</taxon>
        <taxon>Paraglomeraceae</taxon>
        <taxon>Paraglomus</taxon>
    </lineage>
</organism>
<accession>A0A9N9GSX2</accession>
<sequence>MKARYDKHIKQTVKFQVGEQVLLYGPKRTKLETTATGPFRIRKANKYNSYELELLNGTPYLTVTSTRLQHYKDRSSNVHEPLLVSKMTEFVTHSRSVIWNIDPEYVCPQALDRCHKFFKRVPAKQWRIFNFCSSCIQEATTSVEKALRWEATREFFLGMIHSIVAKKKIKLNRLATAEAQPQSQGFMGQL</sequence>
<comment type="caution">
    <text evidence="1">The sequence shown here is derived from an EMBL/GenBank/DDBJ whole genome shotgun (WGS) entry which is preliminary data.</text>
</comment>